<dbReference type="OrthoDB" id="74360at2759"/>
<evidence type="ECO:0000313" key="7">
    <source>
        <dbReference type="Proteomes" id="UP000038010"/>
    </source>
</evidence>
<dbReference type="Gene3D" id="1.10.630.10">
    <property type="entry name" value="Cytochrome P450"/>
    <property type="match status" value="1"/>
</dbReference>
<dbReference type="VEuPathDB" id="FungiDB:AB675_3988"/>
<proteinExistence type="inferred from homology"/>
<dbReference type="SUPFAM" id="SSF48264">
    <property type="entry name" value="Cytochrome P450"/>
    <property type="match status" value="1"/>
</dbReference>
<feature type="signal peptide" evidence="5">
    <location>
        <begin position="1"/>
        <end position="20"/>
    </location>
</feature>
<evidence type="ECO:0000256" key="3">
    <source>
        <dbReference type="ARBA" id="ARBA00023002"/>
    </source>
</evidence>
<keyword evidence="2" id="KW-0479">Metal-binding</keyword>
<dbReference type="GO" id="GO:0020037">
    <property type="term" value="F:heme binding"/>
    <property type="evidence" value="ECO:0007669"/>
    <property type="project" value="InterPro"/>
</dbReference>
<feature type="chain" id="PRO_5005856820" evidence="5">
    <location>
        <begin position="21"/>
        <end position="1018"/>
    </location>
</feature>
<dbReference type="SUPFAM" id="SSF51971">
    <property type="entry name" value="Nucleotide-binding domain"/>
    <property type="match status" value="1"/>
</dbReference>
<evidence type="ECO:0000256" key="4">
    <source>
        <dbReference type="ARBA" id="ARBA00023004"/>
    </source>
</evidence>
<comment type="similarity">
    <text evidence="1">Belongs to the cytochrome P450 family.</text>
</comment>
<dbReference type="SUPFAM" id="SSF51905">
    <property type="entry name" value="FAD/NAD(P)-binding domain"/>
    <property type="match status" value="1"/>
</dbReference>
<dbReference type="CDD" id="cd11065">
    <property type="entry name" value="CYP64-like"/>
    <property type="match status" value="1"/>
</dbReference>
<dbReference type="Proteomes" id="UP000038010">
    <property type="component" value="Unassembled WGS sequence"/>
</dbReference>
<dbReference type="RefSeq" id="XP_017997511.1">
    <property type="nucleotide sequence ID" value="XM_018144089.1"/>
</dbReference>
<gene>
    <name evidence="6" type="ORF">AB675_3988</name>
</gene>
<sequence length="1018" mass="114250">MYTIAILSLLIAGLLYYVLQHKPSRCPDGSRPLPGPPGVPILGVLPEIPPSHSWFKFQEWSKQYGPLYRMNIASRNHVVVSTEDIANDLLRERGTIYSDREQLPMAAQLVGGNLRPLFLPYGETWRNVRKTMHSLTNVKVATSYEPLQEEESLRMLRDLGRAPEKYETWLERYSAGLILRLAYSKPIATGEEPFVRRILGVVHNLERVASPGAYLVDTIPALMNLPVFLAPFKREGARLHAEELDLFRGLLQEGIENSKQASDPAAANFCGKWHENKDNFNISADHAAYTIGTLFEAGAGTTAATMMSFMLAMTLHPAEFKALQAELDRVVGPDRLPSFSDMPDLPRVRAIAKETLRWRPVTAGGLPHQLTKDDVYKLNGESYFLPAGTNVHPVQWSIHREEARYPDPDSFRSERWLEPGWPTYKEPLDHNSSMNSWKIGTAIRDLPGQLPPDNVPRDVDLGDFPARAASVLGCLEERHLTSSALWMDMCAKTNHLKTHSKDVARAWRNSKQIYDIEASSASIIRLQGTSWIQISHTFKVKHRQLTGRGSGIVGFALAGNSKQWRIFMLTTVLEYYEGHGNPDVPLKAGSDFHGHIPPDHDGGQQNSRPDTTKHYTVAIIGGGQSGLAVAARLQALGIDYVVFERSHMPGHRWVSRYDSVRQHSIRELNNLPFGSTWDPNEEEHLLGARVAEGYQRHVKKHRINIRTNTEVTRMARAGQRWELLANGQKLEATHVVFAVGSGLNIPRWPNWNAQERFKGTIMHMSDFKNSKAWKGKRAVVVGAGTSAHDIAQDMLDNGLDVTMIQRGQTAVYPIDWYANLSRKMYVAGIPNEGPDRVAFAIPTKIAGEIQRKNYQTLLVKERKFFNDLEKVGFRTDLDESEDRTPIESVLNRFGAYYIDIGTSKHIINGDIKLVNGTLERFTEHGVVVDGKEIPADVVLAATGFEPDMRKDLEPVMGPAARDLPIVWGLTEEGDIRGMAEELSPGLWLMGGAAAHSRFYSRFVALKIQEQILRRDSHM</sequence>
<dbReference type="InterPro" id="IPR002401">
    <property type="entry name" value="Cyt_P450_E_grp-I"/>
</dbReference>
<dbReference type="GO" id="GO:0004497">
    <property type="term" value="F:monooxygenase activity"/>
    <property type="evidence" value="ECO:0007669"/>
    <property type="project" value="InterPro"/>
</dbReference>
<keyword evidence="4" id="KW-0408">Iron</keyword>
<dbReference type="GO" id="GO:0016705">
    <property type="term" value="F:oxidoreductase activity, acting on paired donors, with incorporation or reduction of molecular oxygen"/>
    <property type="evidence" value="ECO:0007669"/>
    <property type="project" value="InterPro"/>
</dbReference>
<dbReference type="PANTHER" id="PTHR46300">
    <property type="entry name" value="P450, PUTATIVE (EUROFUNG)-RELATED-RELATED"/>
    <property type="match status" value="1"/>
</dbReference>
<reference evidence="6 7" key="1">
    <citation type="submission" date="2015-06" db="EMBL/GenBank/DDBJ databases">
        <title>Draft genome of the ant-associated black yeast Phialophora attae CBS 131958.</title>
        <authorList>
            <person name="Moreno L.F."/>
            <person name="Stielow B.J."/>
            <person name="de Hoog S."/>
            <person name="Vicente V.A."/>
            <person name="Weiss V.A."/>
            <person name="de Vries M."/>
            <person name="Cruz L.M."/>
            <person name="Souza E.M."/>
        </authorList>
    </citation>
    <scope>NUCLEOTIDE SEQUENCE [LARGE SCALE GENOMIC DNA]</scope>
    <source>
        <strain evidence="6 7">CBS 131958</strain>
    </source>
</reference>
<dbReference type="Pfam" id="PF00067">
    <property type="entry name" value="p450"/>
    <property type="match status" value="1"/>
</dbReference>
<evidence type="ECO:0000256" key="5">
    <source>
        <dbReference type="SAM" id="SignalP"/>
    </source>
</evidence>
<dbReference type="GeneID" id="28735969"/>
<dbReference type="InterPro" id="IPR001128">
    <property type="entry name" value="Cyt_P450"/>
</dbReference>
<dbReference type="GO" id="GO:0005506">
    <property type="term" value="F:iron ion binding"/>
    <property type="evidence" value="ECO:0007669"/>
    <property type="project" value="InterPro"/>
</dbReference>
<protein>
    <submittedName>
        <fullName evidence="6">Fumitremorgin C synthase</fullName>
    </submittedName>
</protein>
<dbReference type="AlphaFoldDB" id="A0A0N0NK22"/>
<keyword evidence="7" id="KW-1185">Reference proteome</keyword>
<dbReference type="STRING" id="1664694.A0A0N0NK22"/>
<dbReference type="InterPro" id="IPR050364">
    <property type="entry name" value="Cytochrome_P450_fung"/>
</dbReference>
<evidence type="ECO:0000256" key="1">
    <source>
        <dbReference type="ARBA" id="ARBA00010617"/>
    </source>
</evidence>
<comment type="caution">
    <text evidence="6">The sequence shown here is derived from an EMBL/GenBank/DDBJ whole genome shotgun (WGS) entry which is preliminary data.</text>
</comment>
<dbReference type="PRINTS" id="PR00463">
    <property type="entry name" value="EP450I"/>
</dbReference>
<dbReference type="InterPro" id="IPR036396">
    <property type="entry name" value="Cyt_P450_sf"/>
</dbReference>
<dbReference type="EMBL" id="LFJN01000023">
    <property type="protein sequence ID" value="KPI37548.1"/>
    <property type="molecule type" value="Genomic_DNA"/>
</dbReference>
<name>A0A0N0NK22_9EURO</name>
<evidence type="ECO:0000313" key="6">
    <source>
        <dbReference type="EMBL" id="KPI37548.1"/>
    </source>
</evidence>
<evidence type="ECO:0000256" key="2">
    <source>
        <dbReference type="ARBA" id="ARBA00022723"/>
    </source>
</evidence>
<keyword evidence="3" id="KW-0560">Oxidoreductase</keyword>
<keyword evidence="5" id="KW-0732">Signal</keyword>
<dbReference type="Gene3D" id="3.50.50.60">
    <property type="entry name" value="FAD/NAD(P)-binding domain"/>
    <property type="match status" value="1"/>
</dbReference>
<dbReference type="Pfam" id="PF13738">
    <property type="entry name" value="Pyr_redox_3"/>
    <property type="match status" value="1"/>
</dbReference>
<organism evidence="6 7">
    <name type="scientific">Cyphellophora attinorum</name>
    <dbReference type="NCBI Taxonomy" id="1664694"/>
    <lineage>
        <taxon>Eukaryota</taxon>
        <taxon>Fungi</taxon>
        <taxon>Dikarya</taxon>
        <taxon>Ascomycota</taxon>
        <taxon>Pezizomycotina</taxon>
        <taxon>Eurotiomycetes</taxon>
        <taxon>Chaetothyriomycetidae</taxon>
        <taxon>Chaetothyriales</taxon>
        <taxon>Cyphellophoraceae</taxon>
        <taxon>Cyphellophora</taxon>
    </lineage>
</organism>
<dbReference type="InterPro" id="IPR036188">
    <property type="entry name" value="FAD/NAD-bd_sf"/>
</dbReference>
<accession>A0A0N0NK22</accession>